<feature type="domain" description="PAC" evidence="2">
    <location>
        <begin position="75"/>
        <end position="126"/>
    </location>
</feature>
<dbReference type="SUPFAM" id="SSF52091">
    <property type="entry name" value="SpoIIaa-like"/>
    <property type="match status" value="1"/>
</dbReference>
<dbReference type="Gene3D" id="3.30.750.24">
    <property type="entry name" value="STAS domain"/>
    <property type="match status" value="1"/>
</dbReference>
<gene>
    <name evidence="4" type="ordered locus">Huta_0195</name>
</gene>
<evidence type="ECO:0000259" key="1">
    <source>
        <dbReference type="PROSITE" id="PS50112"/>
    </source>
</evidence>
<dbReference type="AlphaFoldDB" id="C7NPT6"/>
<dbReference type="PANTHER" id="PTHR33745:SF1">
    <property type="entry name" value="RSBT ANTAGONIST PROTEIN RSBS"/>
    <property type="match status" value="1"/>
</dbReference>
<organism evidence="4 5">
    <name type="scientific">Halorhabdus utahensis (strain DSM 12940 / JCM 11049 / AX-2)</name>
    <dbReference type="NCBI Taxonomy" id="519442"/>
    <lineage>
        <taxon>Archaea</taxon>
        <taxon>Methanobacteriati</taxon>
        <taxon>Methanobacteriota</taxon>
        <taxon>Stenosarchaea group</taxon>
        <taxon>Halobacteria</taxon>
        <taxon>Halobacteriales</taxon>
        <taxon>Haloarculaceae</taxon>
        <taxon>Halorhabdus</taxon>
    </lineage>
</organism>
<dbReference type="HOGENOM" id="CLU_026775_4_1_2"/>
<evidence type="ECO:0000259" key="2">
    <source>
        <dbReference type="PROSITE" id="PS50113"/>
    </source>
</evidence>
<dbReference type="OrthoDB" id="230688at2157"/>
<feature type="domain" description="PAS" evidence="1">
    <location>
        <begin position="2"/>
        <end position="72"/>
    </location>
</feature>
<dbReference type="Proteomes" id="UP000002071">
    <property type="component" value="Chromosome"/>
</dbReference>
<evidence type="ECO:0000313" key="5">
    <source>
        <dbReference type="Proteomes" id="UP000002071"/>
    </source>
</evidence>
<name>C7NPT6_HALUD</name>
<evidence type="ECO:0000259" key="3">
    <source>
        <dbReference type="PROSITE" id="PS50801"/>
    </source>
</evidence>
<dbReference type="SUPFAM" id="SSF55785">
    <property type="entry name" value="PYP-like sensor domain (PAS domain)"/>
    <property type="match status" value="1"/>
</dbReference>
<sequence length="255" mass="27900">MNEDLIATAIDELEDVFYIFTPEGEFVAWNEQLPAVSGYTDDELDEMEPTALFSGDGSEAVADAIETVIKNRRRTAVQANLETKSGTEIPYELSVSPLIEDDELRVIVGIGRDITDRLENERRLQRMAEEIRNLSMPVVEIWDGVILTTVVGSLDTAKAERLTEELLDRIVEAEASVALIDITGVAAIDTATAQHLIDTINAVNLLGARVVITGISPDIAQTLVQLGVELDDVETRSSLMDGLQVALSWQGVTFE</sequence>
<dbReference type="Pfam" id="PF13426">
    <property type="entry name" value="PAS_9"/>
    <property type="match status" value="1"/>
</dbReference>
<dbReference type="PANTHER" id="PTHR33745">
    <property type="entry name" value="RSBT ANTAGONIST PROTEIN RSBS-RELATED"/>
    <property type="match status" value="1"/>
</dbReference>
<dbReference type="InterPro" id="IPR036513">
    <property type="entry name" value="STAS_dom_sf"/>
</dbReference>
<accession>C7NPT6</accession>
<dbReference type="PROSITE" id="PS50113">
    <property type="entry name" value="PAC"/>
    <property type="match status" value="1"/>
</dbReference>
<reference evidence="4 5" key="1">
    <citation type="journal article" date="2009" name="Stand. Genomic Sci.">
        <title>Complete genome sequence of Halorhabdus utahensis type strain (AX-2).</title>
        <authorList>
            <person name="Anderson I."/>
            <person name="Tindall B.J."/>
            <person name="Pomrenke H."/>
            <person name="Goker M."/>
            <person name="Lapidus A."/>
            <person name="Nolan M."/>
            <person name="Copeland A."/>
            <person name="Glavina Del Rio T."/>
            <person name="Chen F."/>
            <person name="Tice H."/>
            <person name="Cheng J.F."/>
            <person name="Lucas S."/>
            <person name="Chertkov O."/>
            <person name="Bruce D."/>
            <person name="Brettin T."/>
            <person name="Detter J.C."/>
            <person name="Han C."/>
            <person name="Goodwin L."/>
            <person name="Land M."/>
            <person name="Hauser L."/>
            <person name="Chang Y.J."/>
            <person name="Jeffries C.D."/>
            <person name="Pitluck S."/>
            <person name="Pati A."/>
            <person name="Mavromatis K."/>
            <person name="Ivanova N."/>
            <person name="Ovchinnikova G."/>
            <person name="Chen A."/>
            <person name="Palaniappan K."/>
            <person name="Chain P."/>
            <person name="Rohde M."/>
            <person name="Bristow J."/>
            <person name="Eisen J.A."/>
            <person name="Markowitz V."/>
            <person name="Hugenholtz P."/>
            <person name="Kyrpides N.C."/>
            <person name="Klenk H.P."/>
        </authorList>
    </citation>
    <scope>NUCLEOTIDE SEQUENCE [LARGE SCALE GENOMIC DNA]</scope>
    <source>
        <strain evidence="5">DSM 12940 / JCM 11049 / AX-2</strain>
    </source>
</reference>
<dbReference type="InterPro" id="IPR035965">
    <property type="entry name" value="PAS-like_dom_sf"/>
</dbReference>
<dbReference type="GeneID" id="8382457"/>
<dbReference type="InterPro" id="IPR002645">
    <property type="entry name" value="STAS_dom"/>
</dbReference>
<dbReference type="KEGG" id="hut:Huta_0195"/>
<proteinExistence type="predicted"/>
<dbReference type="InterPro" id="IPR000014">
    <property type="entry name" value="PAS"/>
</dbReference>
<dbReference type="CDD" id="cd00130">
    <property type="entry name" value="PAS"/>
    <property type="match status" value="1"/>
</dbReference>
<dbReference type="NCBIfam" id="TIGR00229">
    <property type="entry name" value="sensory_box"/>
    <property type="match status" value="1"/>
</dbReference>
<dbReference type="SMART" id="SM00086">
    <property type="entry name" value="PAC"/>
    <property type="match status" value="1"/>
</dbReference>
<dbReference type="InterPro" id="IPR001610">
    <property type="entry name" value="PAC"/>
</dbReference>
<dbReference type="Gene3D" id="3.30.450.20">
    <property type="entry name" value="PAS domain"/>
    <property type="match status" value="1"/>
</dbReference>
<dbReference type="InterPro" id="IPR000700">
    <property type="entry name" value="PAS-assoc_C"/>
</dbReference>
<evidence type="ECO:0000313" key="4">
    <source>
        <dbReference type="EMBL" id="ACV10383.1"/>
    </source>
</evidence>
<feature type="domain" description="STAS" evidence="3">
    <location>
        <begin position="135"/>
        <end position="246"/>
    </location>
</feature>
<dbReference type="InterPro" id="IPR051932">
    <property type="entry name" value="Bact_StressResp_Reg"/>
</dbReference>
<dbReference type="eggNOG" id="arCOG02333">
    <property type="taxonomic scope" value="Archaea"/>
</dbReference>
<dbReference type="CDD" id="cd07041">
    <property type="entry name" value="STAS_RsbR_RsbS_like"/>
    <property type="match status" value="1"/>
</dbReference>
<dbReference type="STRING" id="519442.Huta_0195"/>
<dbReference type="EMBL" id="CP001687">
    <property type="protein sequence ID" value="ACV10383.1"/>
    <property type="molecule type" value="Genomic_DNA"/>
</dbReference>
<dbReference type="PROSITE" id="PS50801">
    <property type="entry name" value="STAS"/>
    <property type="match status" value="1"/>
</dbReference>
<protein>
    <submittedName>
        <fullName evidence="4">Putative PAS/PAC sensor protein</fullName>
    </submittedName>
</protein>
<dbReference type="RefSeq" id="WP_012795260.1">
    <property type="nucleotide sequence ID" value="NC_013158.1"/>
</dbReference>
<dbReference type="PROSITE" id="PS50112">
    <property type="entry name" value="PAS"/>
    <property type="match status" value="1"/>
</dbReference>
<dbReference type="Pfam" id="PF01740">
    <property type="entry name" value="STAS"/>
    <property type="match status" value="1"/>
</dbReference>
<keyword evidence="5" id="KW-1185">Reference proteome</keyword>